<evidence type="ECO:0000313" key="1">
    <source>
        <dbReference type="EMBL" id="JAH06205.1"/>
    </source>
</evidence>
<protein>
    <submittedName>
        <fullName evidence="1">Uncharacterized protein</fullName>
    </submittedName>
</protein>
<accession>A0A0E9PQ40</accession>
<reference evidence="1" key="1">
    <citation type="submission" date="2014-11" db="EMBL/GenBank/DDBJ databases">
        <authorList>
            <person name="Amaro Gonzalez C."/>
        </authorList>
    </citation>
    <scope>NUCLEOTIDE SEQUENCE</scope>
</reference>
<reference evidence="1" key="2">
    <citation type="journal article" date="2015" name="Fish Shellfish Immunol.">
        <title>Early steps in the European eel (Anguilla anguilla)-Vibrio vulnificus interaction in the gills: Role of the RtxA13 toxin.</title>
        <authorList>
            <person name="Callol A."/>
            <person name="Pajuelo D."/>
            <person name="Ebbesson L."/>
            <person name="Teles M."/>
            <person name="MacKenzie S."/>
            <person name="Amaro C."/>
        </authorList>
    </citation>
    <scope>NUCLEOTIDE SEQUENCE</scope>
</reference>
<sequence>MNLVSPIYCRLDLLTHVESSRPAIFLLNSHLVLFHGFDLIWA</sequence>
<dbReference type="AlphaFoldDB" id="A0A0E9PQ40"/>
<name>A0A0E9PQ40_ANGAN</name>
<proteinExistence type="predicted"/>
<dbReference type="EMBL" id="GBXM01102372">
    <property type="protein sequence ID" value="JAH06205.1"/>
    <property type="molecule type" value="Transcribed_RNA"/>
</dbReference>
<organism evidence="1">
    <name type="scientific">Anguilla anguilla</name>
    <name type="common">European freshwater eel</name>
    <name type="synonym">Muraena anguilla</name>
    <dbReference type="NCBI Taxonomy" id="7936"/>
    <lineage>
        <taxon>Eukaryota</taxon>
        <taxon>Metazoa</taxon>
        <taxon>Chordata</taxon>
        <taxon>Craniata</taxon>
        <taxon>Vertebrata</taxon>
        <taxon>Euteleostomi</taxon>
        <taxon>Actinopterygii</taxon>
        <taxon>Neopterygii</taxon>
        <taxon>Teleostei</taxon>
        <taxon>Anguilliformes</taxon>
        <taxon>Anguillidae</taxon>
        <taxon>Anguilla</taxon>
    </lineage>
</organism>